<reference evidence="2 5" key="2">
    <citation type="journal article" date="2019" name="Emerg. Microbes Infect.">
        <title>Comprehensive subspecies identification of 175 nontuberculous mycobacteria species based on 7547 genomic profiles.</title>
        <authorList>
            <person name="Matsumoto Y."/>
            <person name="Kinjo T."/>
            <person name="Motooka D."/>
            <person name="Nabeya D."/>
            <person name="Jung N."/>
            <person name="Uechi K."/>
            <person name="Horii T."/>
            <person name="Iida T."/>
            <person name="Fujita J."/>
            <person name="Nakamura S."/>
        </authorList>
    </citation>
    <scope>NUCLEOTIDE SEQUENCE [LARGE SCALE GENOMIC DNA]</scope>
    <source>
        <strain evidence="2 5">JCM 16367</strain>
    </source>
</reference>
<dbReference type="AlphaFoldDB" id="A0A7I7PKA2"/>
<gene>
    <name evidence="3" type="ORF">BST37_16715</name>
    <name evidence="2" type="ORF">MNVI_43710</name>
</gene>
<dbReference type="PRINTS" id="PR00081">
    <property type="entry name" value="GDHRDH"/>
</dbReference>
<dbReference type="InterPro" id="IPR002347">
    <property type="entry name" value="SDR_fam"/>
</dbReference>
<dbReference type="EMBL" id="MVIC01000036">
    <property type="protein sequence ID" value="ORB12283.1"/>
    <property type="molecule type" value="Genomic_DNA"/>
</dbReference>
<accession>A0A7I7PKA2</accession>
<dbReference type="RefSeq" id="WP_083088921.1">
    <property type="nucleotide sequence ID" value="NZ_AP022583.1"/>
</dbReference>
<evidence type="ECO:0000313" key="3">
    <source>
        <dbReference type="EMBL" id="ORB12283.1"/>
    </source>
</evidence>
<dbReference type="PANTHER" id="PTHR43313:SF1">
    <property type="entry name" value="3BETA-HYDROXYSTEROID DEHYDROGENASE DHS-16"/>
    <property type="match status" value="1"/>
</dbReference>
<evidence type="ECO:0000313" key="5">
    <source>
        <dbReference type="Proteomes" id="UP000466894"/>
    </source>
</evidence>
<dbReference type="Proteomes" id="UP000466894">
    <property type="component" value="Chromosome"/>
</dbReference>
<proteinExistence type="inferred from homology"/>
<evidence type="ECO:0000256" key="1">
    <source>
        <dbReference type="RuleBase" id="RU000363"/>
    </source>
</evidence>
<name>A0A7I7PKA2_9MYCO</name>
<dbReference type="KEGG" id="mnv:MNVI_43710"/>
<reference evidence="2" key="3">
    <citation type="submission" date="2020-02" db="EMBL/GenBank/DDBJ databases">
        <authorList>
            <person name="Matsumoto Y."/>
            <person name="Motooka D."/>
            <person name="Nakamura S."/>
        </authorList>
    </citation>
    <scope>NUCLEOTIDE SEQUENCE</scope>
    <source>
        <strain evidence="2">JCM 16367</strain>
    </source>
</reference>
<dbReference type="GO" id="GO:0016491">
    <property type="term" value="F:oxidoreductase activity"/>
    <property type="evidence" value="ECO:0007669"/>
    <property type="project" value="TreeGrafter"/>
</dbReference>
<keyword evidence="4" id="KW-1185">Reference proteome</keyword>
<dbReference type="GO" id="GO:0008202">
    <property type="term" value="P:steroid metabolic process"/>
    <property type="evidence" value="ECO:0007669"/>
    <property type="project" value="TreeGrafter"/>
</dbReference>
<dbReference type="Pfam" id="PF00106">
    <property type="entry name" value="adh_short"/>
    <property type="match status" value="1"/>
</dbReference>
<sequence>MTSSALWRPRHKSVVITGASSGLGRAAALHLADLGYRVFAGVRSQSSAEDLVNLPPSAGELIPVLLDVTDATSVARAGDHVELRCADTGLWAVVNNAGVCVGSPLECLPIDELRTQLETNLVGVLQVTQRFLPLLRASKGRIVNVSSSIGNVAPPFLGAYAASEFGKEGLSDALRRELGPLGVRVSVIEPGVVETPIWRKLRASAEQIIATAPADIAATYRSRFTAFLDAHEKHVYASKTTPLQYANAVAAALVAKRPKTRYRVGRDSWLSAVTHRVTPDPVLDVLIALAISRRR</sequence>
<dbReference type="OrthoDB" id="9792003at2"/>
<dbReference type="InterPro" id="IPR036291">
    <property type="entry name" value="NAD(P)-bd_dom_sf"/>
</dbReference>
<dbReference type="Gene3D" id="3.40.50.720">
    <property type="entry name" value="NAD(P)-binding Rossmann-like Domain"/>
    <property type="match status" value="1"/>
</dbReference>
<dbReference type="EMBL" id="AP022583">
    <property type="protein sequence ID" value="BBY09053.1"/>
    <property type="molecule type" value="Genomic_DNA"/>
</dbReference>
<evidence type="ECO:0000313" key="2">
    <source>
        <dbReference type="EMBL" id="BBY09053.1"/>
    </source>
</evidence>
<evidence type="ECO:0000313" key="4">
    <source>
        <dbReference type="Proteomes" id="UP000192374"/>
    </source>
</evidence>
<organism evidence="2 5">
    <name type="scientific">Mycobacterium noviomagense</name>
    <dbReference type="NCBI Taxonomy" id="459858"/>
    <lineage>
        <taxon>Bacteria</taxon>
        <taxon>Bacillati</taxon>
        <taxon>Actinomycetota</taxon>
        <taxon>Actinomycetes</taxon>
        <taxon>Mycobacteriales</taxon>
        <taxon>Mycobacteriaceae</taxon>
        <taxon>Mycobacterium</taxon>
    </lineage>
</organism>
<dbReference type="Proteomes" id="UP000192374">
    <property type="component" value="Unassembled WGS sequence"/>
</dbReference>
<reference evidence="3 4" key="1">
    <citation type="submission" date="2017-02" db="EMBL/GenBank/DDBJ databases">
        <title>The new phylogeny of genus Mycobacterium.</title>
        <authorList>
            <person name="Tortoli E."/>
            <person name="Trovato A."/>
            <person name="Cirillo D.M."/>
        </authorList>
    </citation>
    <scope>NUCLEOTIDE SEQUENCE [LARGE SCALE GENOMIC DNA]</scope>
    <source>
        <strain evidence="3 4">DSM 45145</strain>
    </source>
</reference>
<dbReference type="PRINTS" id="PR00080">
    <property type="entry name" value="SDRFAMILY"/>
</dbReference>
<comment type="similarity">
    <text evidence="1">Belongs to the short-chain dehydrogenases/reductases (SDR) family.</text>
</comment>
<protein>
    <submittedName>
        <fullName evidence="2">Short-chain dehydrogenase</fullName>
    </submittedName>
</protein>
<dbReference type="PANTHER" id="PTHR43313">
    <property type="entry name" value="SHORT-CHAIN DEHYDROGENASE/REDUCTASE FAMILY 9C"/>
    <property type="match status" value="1"/>
</dbReference>
<dbReference type="SUPFAM" id="SSF51735">
    <property type="entry name" value="NAD(P)-binding Rossmann-fold domains"/>
    <property type="match status" value="1"/>
</dbReference>